<dbReference type="InterPro" id="IPR046432">
    <property type="entry name" value="TASOR"/>
</dbReference>
<evidence type="ECO:0000313" key="7">
    <source>
        <dbReference type="Proteomes" id="UP000261640"/>
    </source>
</evidence>
<feature type="compositionally biased region" description="Basic and acidic residues" evidence="2">
    <location>
        <begin position="822"/>
        <end position="842"/>
    </location>
</feature>
<feature type="region of interest" description="Disordered" evidence="2">
    <location>
        <begin position="808"/>
        <end position="856"/>
    </location>
</feature>
<evidence type="ECO:0000259" key="5">
    <source>
        <dbReference type="Pfam" id="PF24630"/>
    </source>
</evidence>
<name>A0A3Q3NET7_9TELE</name>
<feature type="region of interest" description="Disordered" evidence="2">
    <location>
        <begin position="1368"/>
        <end position="1410"/>
    </location>
</feature>
<dbReference type="Pfam" id="PF24630">
    <property type="entry name" value="PIN_TASOR"/>
    <property type="match status" value="1"/>
</dbReference>
<feature type="compositionally biased region" description="Basic and acidic residues" evidence="2">
    <location>
        <begin position="1780"/>
        <end position="1796"/>
    </location>
</feature>
<dbReference type="PANTHER" id="PTHR16207">
    <property type="entry name" value="SET DOMAIN-CONTAINING PROTEIN"/>
    <property type="match status" value="1"/>
</dbReference>
<dbReference type="InterPro" id="IPR022188">
    <property type="entry name" value="TASOR_DUF3715"/>
</dbReference>
<reference evidence="6" key="1">
    <citation type="submission" date="2025-08" db="UniProtKB">
        <authorList>
            <consortium name="Ensembl"/>
        </authorList>
    </citation>
    <scope>IDENTIFICATION</scope>
</reference>
<protein>
    <submittedName>
        <fullName evidence="6">Transcription activation suppressor family member 2</fullName>
    </submittedName>
</protein>
<feature type="compositionally biased region" description="Polar residues" evidence="2">
    <location>
        <begin position="2066"/>
        <end position="2082"/>
    </location>
</feature>
<evidence type="ECO:0000259" key="4">
    <source>
        <dbReference type="Pfam" id="PF23314"/>
    </source>
</evidence>
<feature type="compositionally biased region" description="Polar residues" evidence="2">
    <location>
        <begin position="811"/>
        <end position="821"/>
    </location>
</feature>
<dbReference type="PANTHER" id="PTHR16207:SF10">
    <property type="entry name" value="PROTEIN TASOR 2"/>
    <property type="match status" value="1"/>
</dbReference>
<dbReference type="InterPro" id="IPR056242">
    <property type="entry name" value="PIN_TASOR"/>
</dbReference>
<dbReference type="Ensembl" id="ENSMAMT00000035422.2">
    <property type="protein sequence ID" value="ENSMAMP00000034541.2"/>
    <property type="gene ID" value="ENSMAMG00000023206.2"/>
</dbReference>
<dbReference type="GeneTree" id="ENSGT00530000063735"/>
<reference evidence="6" key="2">
    <citation type="submission" date="2025-09" db="UniProtKB">
        <authorList>
            <consortium name="Ensembl"/>
        </authorList>
    </citation>
    <scope>IDENTIFICATION</scope>
</reference>
<feature type="domain" description="TASOR pseudo-PARP" evidence="3">
    <location>
        <begin position="67"/>
        <end position="212"/>
    </location>
</feature>
<keyword evidence="7" id="KW-1185">Reference proteome</keyword>
<feature type="region of interest" description="Disordered" evidence="2">
    <location>
        <begin position="1560"/>
        <end position="1584"/>
    </location>
</feature>
<dbReference type="Proteomes" id="UP000261640">
    <property type="component" value="Unplaced"/>
</dbReference>
<evidence type="ECO:0000256" key="2">
    <source>
        <dbReference type="SAM" id="MobiDB-lite"/>
    </source>
</evidence>
<dbReference type="Pfam" id="PF12509">
    <property type="entry name" value="DUF3715"/>
    <property type="match status" value="1"/>
</dbReference>
<evidence type="ECO:0000259" key="3">
    <source>
        <dbReference type="Pfam" id="PF12509"/>
    </source>
</evidence>
<proteinExistence type="inferred from homology"/>
<feature type="region of interest" description="Disordered" evidence="2">
    <location>
        <begin position="2026"/>
        <end position="2082"/>
    </location>
</feature>
<dbReference type="Pfam" id="PF23314">
    <property type="entry name" value="TASOR_alpha-beta"/>
    <property type="match status" value="1"/>
</dbReference>
<sequence>MKNEAPCVLIPVTESSDIFKNHIVAPLQTAYLYEESKQSFRYKSAVLLRNQALEEKYNAFRTKRRELGYSEEDLKETFGFLLFDDVYEACALGETGVRTGNSTCTTLGDPSKGVYISMYSDCLDLNRWYHGKSGYIAIIKLTKGRVKRVLENYTQNFTPPTVGFDCHVSEEFPSVSAKTSSFLAFERTQYYMYELLHGESTETVQSPSAACPVAIISFSYTDTKGTLGPWKGKLQIGTQFYNVGLRCTARGLITGKLPPVVKVDRAISMLDLRRLLPRAVFETCFFGEGGVLQYQEKKPFNTEKLHYQGIFQHSSYIKFGQLRAAMSSEFLQALPVLSYAEVEVEKTNIDPSEELCDVLVQHMQNYASLINPGLPLSPSREVSIFPDQYDVPDAYKHLYSSPEWTNRAWQSFRSYLSKPNTFQLPISKVSEILAAGQEERREDLDEDVYLCLSSPEETQYNQFSMDPEDQLTTQKYLVNLDNHKKSTEEQVDIASVSQNVVADHLQPENATKDNKKCNPNKKDEMGANNCLSPAKSDDHPAELNVSISSAERTVSDESLSVFSNVFSMKHNDSQLSGFSTAKWQTGMNPLNYDTGHHPEDTYLTSAKWSKLLKEHVSQKRAFEILDLQTVKIPVEDDLAKESPVHSQCNNPLNIDWRKLPRRRRRCGKLSTKNKRMRPAMVGLPSVHRQQSLESHILLGLDVGPLRKVTERWDLKPVVSKCGKILVPYGTLHIADQIKSLEDKLQATKDEQHPEEMLVDASLNFNDNAEQVSSTAPEKAVDEATTVKDRGNHFQKSALSCGQPCLLRQSEDGNSSVSVTSDGTEHSSRNDCTDPPHSEEVKGQHTNSLPPGKSATKGECLLNKLKSVLLRGKRKTDFLLSEGMPTDTVDNTEPYVKKGKCDSDAKTLTSSNTVSNVPDTTVGVTGVSKLLSLDPVFAHALGLTPKDKTKGQDIQLDNSVRKTFKENMNSTCSSADALNLLADLALSASNDQVPPQPDPALERKPETSLRNCDLTKDVTSTDQESVLHALLRLPAAKPLQPLESPSPSHLVEGNELVDLISKEHAYSLPPSSSLLLDLPGTPFQVSPLSGSSQLLQRHQQLYGDGIQSQQPSVCQEVSEHNHKTPEYLKKQMLQRQKFRQTRTFVSKEGSIQVTRQWEEKYDFNLDSRFTSDPKDKTIIRALHGPWDFSVEDTNEEVQLIVHMWIGLFYSRSTARFFHVDSNFIYPCSEESGCSEMSSGMKAPVHSELKANSYAPFSSVTHTSDSNTSISPVLDLRKKDHSFVDHGPVFMKNVRSIHEIEKTFTPLEKPGSVENTDVPSFKNDASFISPHEDLGCLFVGPENVQNASVSGQILHRLNKEKTDLKDAIENSESREMSLVQKHATHSPESVKDKERSNKEDVVHTADQNETKLKHGENLEVKDNPCTEGSIEPSPKVIKSVGNSTDTEIICNGNSLENEEQLSREEPKAAPPGQTDCKVHEGKMFKDEVCFVKEDGPDEKDSCSLSVEDDSDFSDRPLHIMCDSPESVNSECITDFSHQAPSHEQADNKDACHDFQLGKQTANSSALTDELDISEKGPCTPPETDPVYREHASKEISENYIWLGGRTQDQNIALPTSDNSDSLDGSHVDGSCVDGSISQMKDSVKTSSQNIAHSNLSFGGVQEYQETKSVEGEDQDTQKSLHSPQYEVITICEAKKTLTKETDIKMDRANEGLEGGHSVVVIPFIGIDLSGQDNIQPHVSHPQGKVEEHVQDQKGTPFITYPNLPPEVCSTSPISVGTPLDGGETKEPVVLRSESDDRCPTPTIDESPYEYIPCRGHGSAYAVTDSEISKDSTDKCPTRCSTPVQDEKPFVQDVCHESTDNSNSNSHHGLHSDVELRTLRVLQSIDNFLSESRHTEKSSQFGTDMKDSLDQTPFPSSKYIPTCLSPCHTTADFKGKKTSNTKPVVVSASTSQELHKESDDFLISPFKSKLEEVLGVRLYQKKTNLSVPECFIKRTDVSQKIPVKQDDCHSHKSFPSPERLEAVKSNVDQDGHNATAPSHLNPEPCSNSPVMALKPSKSDQSHLDCIPTDGQTENSPKRGQNQTAMTDNTVTSMLLVKEERSWGNFEGIHDDKQESTELSSKNSWLSDVNASKSSSDKTIFTHREYQERDISTTKKMTSSISISPFKSEEGSSQLVHGKQGFFTDSLEKNDQTTKENIKLYREACSDASTSFVDYENNNIIDDSLEPRSSLICTVYNTNPKRCYSFLEQVSQRCLQDDLTQASMDQEHLIFSEQMKQLLKRCKRGRTSQQDAHDKLQFASPMTVRFSSLEEQEDSLDLLDTPLLFSQRIMVDMSDRKETTEKGRTSHSQKLSLGTNNTLEHAGISSVTAECNRCYKATMNDVCSMKWVPSRSNRFRMNIANQRTESINHFDFCDQMKKEMDENFRTNLNSVVKKSCKTKYRFYILVTSDDAFFKETKLEAVGHTAVEPCEFFLGEDSSSLLIIIRNEDIADHICEVPHLLKLKNSPSVQFAGIDEPDDILNLTHQELFIRGGFIMFERATLEPLSLSNMKKISEILQELSKTGKWKWMLHYKDSRRLKETARLSAEAKEKKRFLNWCQDTGIVEVLPYHECDLMSKDQPEYLTCLVRLQVQNISARYPVLLTDSAFGKTGILTMTVNSFLTKSPNEMFNLI</sequence>
<feature type="compositionally biased region" description="Basic and acidic residues" evidence="2">
    <location>
        <begin position="1386"/>
        <end position="1410"/>
    </location>
</feature>
<organism evidence="6 7">
    <name type="scientific">Mastacembelus armatus</name>
    <name type="common">zig-zag eel</name>
    <dbReference type="NCBI Taxonomy" id="205130"/>
    <lineage>
        <taxon>Eukaryota</taxon>
        <taxon>Metazoa</taxon>
        <taxon>Chordata</taxon>
        <taxon>Craniata</taxon>
        <taxon>Vertebrata</taxon>
        <taxon>Euteleostomi</taxon>
        <taxon>Actinopterygii</taxon>
        <taxon>Neopterygii</taxon>
        <taxon>Teleostei</taxon>
        <taxon>Neoteleostei</taxon>
        <taxon>Acanthomorphata</taxon>
        <taxon>Anabantaria</taxon>
        <taxon>Synbranchiformes</taxon>
        <taxon>Mastacembelidae</taxon>
        <taxon>Mastacembelus</taxon>
    </lineage>
</organism>
<accession>A0A3Q3NET7</accession>
<dbReference type="GO" id="GO:0005654">
    <property type="term" value="C:nucleoplasm"/>
    <property type="evidence" value="ECO:0007669"/>
    <property type="project" value="TreeGrafter"/>
</dbReference>
<feature type="domain" description="TASOR alpha/beta" evidence="4">
    <location>
        <begin position="2433"/>
        <end position="2524"/>
    </location>
</feature>
<dbReference type="InParanoid" id="A0A3Q3NET7"/>
<evidence type="ECO:0000313" key="6">
    <source>
        <dbReference type="Ensembl" id="ENSMAMP00000034541.2"/>
    </source>
</evidence>
<dbReference type="GO" id="GO:0045814">
    <property type="term" value="P:negative regulation of gene expression, epigenetic"/>
    <property type="evidence" value="ECO:0007669"/>
    <property type="project" value="InterPro"/>
</dbReference>
<dbReference type="InterPro" id="IPR056243">
    <property type="entry name" value="TASOR_ab_dom"/>
</dbReference>
<evidence type="ECO:0000256" key="1">
    <source>
        <dbReference type="ARBA" id="ARBA00008058"/>
    </source>
</evidence>
<feature type="region of interest" description="Disordered" evidence="2">
    <location>
        <begin position="1770"/>
        <end position="1803"/>
    </location>
</feature>
<comment type="similarity">
    <text evidence="1">Belongs to the TASOR family.</text>
</comment>
<feature type="domain" description="TASOR PIN" evidence="5">
    <location>
        <begin position="2528"/>
        <end position="2660"/>
    </location>
</feature>